<feature type="transmembrane region" description="Helical" evidence="1">
    <location>
        <begin position="240"/>
        <end position="261"/>
    </location>
</feature>
<dbReference type="RefSeq" id="WP_066690157.1">
    <property type="nucleotide sequence ID" value="NZ_CP117025.1"/>
</dbReference>
<name>A0ABR5YDC3_9SPHN</name>
<evidence type="ECO:0000313" key="3">
    <source>
        <dbReference type="Proteomes" id="UP000076609"/>
    </source>
</evidence>
<evidence type="ECO:0000313" key="2">
    <source>
        <dbReference type="EMBL" id="KZE14698.1"/>
    </source>
</evidence>
<accession>A0ABR5YDC3</accession>
<dbReference type="EMBL" id="LQQO01000015">
    <property type="protein sequence ID" value="KZE14698.1"/>
    <property type="molecule type" value="Genomic_DNA"/>
</dbReference>
<dbReference type="Pfam" id="PF12679">
    <property type="entry name" value="ABC2_membrane_2"/>
    <property type="match status" value="1"/>
</dbReference>
<feature type="transmembrane region" description="Helical" evidence="1">
    <location>
        <begin position="132"/>
        <end position="151"/>
    </location>
</feature>
<gene>
    <name evidence="2" type="ORF">AVT10_14720</name>
</gene>
<keyword evidence="3" id="KW-1185">Reference proteome</keyword>
<comment type="caution">
    <text evidence="2">The sequence shown here is derived from an EMBL/GenBank/DDBJ whole genome shotgun (WGS) entry which is preliminary data.</text>
</comment>
<protein>
    <submittedName>
        <fullName evidence="2">ABC transporter permease</fullName>
    </submittedName>
</protein>
<dbReference type="Proteomes" id="UP000076609">
    <property type="component" value="Unassembled WGS sequence"/>
</dbReference>
<keyword evidence="1" id="KW-1133">Transmembrane helix</keyword>
<reference evidence="3" key="1">
    <citation type="submission" date="2016-01" db="EMBL/GenBank/DDBJ databases">
        <title>Draft genome of Chromobacterium sp. F49.</title>
        <authorList>
            <person name="Hong K.W."/>
        </authorList>
    </citation>
    <scope>NUCLEOTIDE SEQUENCE [LARGE SCALE GENOMIC DNA]</scope>
    <source>
        <strain evidence="3">CN3</strain>
    </source>
</reference>
<sequence>MAIWLHETRLLLRSRMAAIALVLLAVLSTAAVAAGMAEMARQRAAIDAIAAAQAEDIGAVATYVDREKDAGSAAYYSFHPTWDAPAPLAFAATGMRDVAPYILRVRALGLEAQIYDGDTFNPELALPGRFDFAFVLVFLAPLFAIALFHDLQSGEREAGRARMLEAMPGARRLWLRRGLIRFALLLLALGIPFVVGAVLSGVAIGPLLLIVALAAAYLLFWIALAGLVGRLGHGSTANAATLAGLWLVLVLVLPTLAHVVINRAIPVDDGAKIALAQRENVHHAWEIPREETMRRFYAANPRWADSPPLPEGFHYKWYFAFHQNGDDSVAARVDAYRRGLKRRAATANALGWVLPSVGVQALLTRLAHTDLAAQLAYQDRIRAFHRRLRHFYYDYMFRDRPFGKAEFAKAPTFDDATGASARR</sequence>
<feature type="transmembrane region" description="Helical" evidence="1">
    <location>
        <begin position="179"/>
        <end position="201"/>
    </location>
</feature>
<dbReference type="PANTHER" id="PTHR43471">
    <property type="entry name" value="ABC TRANSPORTER PERMEASE"/>
    <property type="match status" value="1"/>
</dbReference>
<evidence type="ECO:0000256" key="1">
    <source>
        <dbReference type="SAM" id="Phobius"/>
    </source>
</evidence>
<organism evidence="2 3">
    <name type="scientific">Sphingomonas hankookensis</name>
    <dbReference type="NCBI Taxonomy" id="563996"/>
    <lineage>
        <taxon>Bacteria</taxon>
        <taxon>Pseudomonadati</taxon>
        <taxon>Pseudomonadota</taxon>
        <taxon>Alphaproteobacteria</taxon>
        <taxon>Sphingomonadales</taxon>
        <taxon>Sphingomonadaceae</taxon>
        <taxon>Sphingomonas</taxon>
    </lineage>
</organism>
<keyword evidence="1" id="KW-0472">Membrane</keyword>
<feature type="transmembrane region" description="Helical" evidence="1">
    <location>
        <begin position="207"/>
        <end position="228"/>
    </location>
</feature>
<proteinExistence type="predicted"/>
<keyword evidence="1" id="KW-0812">Transmembrane</keyword>
<dbReference type="Pfam" id="PF12040">
    <property type="entry name" value="DUF3526"/>
    <property type="match status" value="1"/>
</dbReference>
<dbReference type="InterPro" id="IPR021913">
    <property type="entry name" value="DUF3526"/>
</dbReference>
<dbReference type="PANTHER" id="PTHR43471:SF1">
    <property type="entry name" value="ABC TRANSPORTER PERMEASE PROTEIN NOSY-RELATED"/>
    <property type="match status" value="1"/>
</dbReference>